<evidence type="ECO:0000313" key="2">
    <source>
        <dbReference type="EMBL" id="AFM11415.1"/>
    </source>
</evidence>
<protein>
    <recommendedName>
        <fullName evidence="4">PBS lyase HEAT domain protein repeat-containing protein</fullName>
    </recommendedName>
</protein>
<dbReference type="HOGENOM" id="CLU_1634660_0_0_12"/>
<gene>
    <name evidence="2" type="ordered locus">Turpa_0764</name>
</gene>
<dbReference type="AlphaFoldDB" id="I4B2A8"/>
<evidence type="ECO:0000313" key="3">
    <source>
        <dbReference type="Proteomes" id="UP000006048"/>
    </source>
</evidence>
<dbReference type="EMBL" id="CP002959">
    <property type="protein sequence ID" value="AFM11415.1"/>
    <property type="molecule type" value="Genomic_DNA"/>
</dbReference>
<feature type="chain" id="PRO_5003686634" description="PBS lyase HEAT domain protein repeat-containing protein" evidence="1">
    <location>
        <begin position="23"/>
        <end position="162"/>
    </location>
</feature>
<proteinExistence type="predicted"/>
<sequence>MKKIALLLLVAPILALSAKDKAEYIADLKSADDGVAIAAAQNLGSDGVKDAIEPLGEVVKSNRSTAVRIAAASALGRMDTKGRPTTILKEAIENDKDNHVIYTGLLALLNLKDTDNADLLKAVEFCESKGASDIYISDIVARIRKIVPKKEAAPAAPAEAPK</sequence>
<keyword evidence="1" id="KW-0732">Signal</keyword>
<dbReference type="Gene3D" id="1.25.10.10">
    <property type="entry name" value="Leucine-rich Repeat Variant"/>
    <property type="match status" value="1"/>
</dbReference>
<accession>I4B2A8</accession>
<dbReference type="RefSeq" id="WP_014801933.1">
    <property type="nucleotide sequence ID" value="NC_018020.1"/>
</dbReference>
<dbReference type="STRING" id="869212.Turpa_0764"/>
<dbReference type="KEGG" id="tpx:Turpa_0764"/>
<evidence type="ECO:0008006" key="4">
    <source>
        <dbReference type="Google" id="ProtNLM"/>
    </source>
</evidence>
<feature type="signal peptide" evidence="1">
    <location>
        <begin position="1"/>
        <end position="22"/>
    </location>
</feature>
<dbReference type="InterPro" id="IPR016024">
    <property type="entry name" value="ARM-type_fold"/>
</dbReference>
<keyword evidence="3" id="KW-1185">Reference proteome</keyword>
<dbReference type="Pfam" id="PF13646">
    <property type="entry name" value="HEAT_2"/>
    <property type="match status" value="1"/>
</dbReference>
<name>I4B2A8_TURPD</name>
<organism evidence="2 3">
    <name type="scientific">Turneriella parva (strain ATCC BAA-1111 / DSM 21527 / NCTC 11395 / H)</name>
    <name type="common">Leptospira parva</name>
    <dbReference type="NCBI Taxonomy" id="869212"/>
    <lineage>
        <taxon>Bacteria</taxon>
        <taxon>Pseudomonadati</taxon>
        <taxon>Spirochaetota</taxon>
        <taxon>Spirochaetia</taxon>
        <taxon>Leptospirales</taxon>
        <taxon>Leptospiraceae</taxon>
        <taxon>Turneriella</taxon>
    </lineage>
</organism>
<evidence type="ECO:0000256" key="1">
    <source>
        <dbReference type="SAM" id="SignalP"/>
    </source>
</evidence>
<dbReference type="SUPFAM" id="SSF48371">
    <property type="entry name" value="ARM repeat"/>
    <property type="match status" value="1"/>
</dbReference>
<dbReference type="InterPro" id="IPR011989">
    <property type="entry name" value="ARM-like"/>
</dbReference>
<dbReference type="Proteomes" id="UP000006048">
    <property type="component" value="Chromosome"/>
</dbReference>
<reference evidence="2 3" key="1">
    <citation type="submission" date="2012-06" db="EMBL/GenBank/DDBJ databases">
        <title>The complete chromosome of genome of Turneriella parva DSM 21527.</title>
        <authorList>
            <consortium name="US DOE Joint Genome Institute (JGI-PGF)"/>
            <person name="Lucas S."/>
            <person name="Han J."/>
            <person name="Lapidus A."/>
            <person name="Bruce D."/>
            <person name="Goodwin L."/>
            <person name="Pitluck S."/>
            <person name="Peters L."/>
            <person name="Kyrpides N."/>
            <person name="Mavromatis K."/>
            <person name="Ivanova N."/>
            <person name="Mikhailova N."/>
            <person name="Chertkov O."/>
            <person name="Detter J.C."/>
            <person name="Tapia R."/>
            <person name="Han C."/>
            <person name="Land M."/>
            <person name="Hauser L."/>
            <person name="Markowitz V."/>
            <person name="Cheng J.-F."/>
            <person name="Hugenholtz P."/>
            <person name="Woyke T."/>
            <person name="Wu D."/>
            <person name="Gronow S."/>
            <person name="Wellnitz S."/>
            <person name="Brambilla E."/>
            <person name="Klenk H.-P."/>
            <person name="Eisen J.A."/>
        </authorList>
    </citation>
    <scope>NUCLEOTIDE SEQUENCE [LARGE SCALE GENOMIC DNA]</scope>
    <source>
        <strain evidence="3">ATCC BAA-1111 / DSM 21527 / NCTC 11395 / H</strain>
    </source>
</reference>